<name>A0A4S4KL02_9APHY</name>
<feature type="active site" description="Nucleophile" evidence="13">
    <location>
        <position position="291"/>
    </location>
</feature>
<dbReference type="CDD" id="cd03761">
    <property type="entry name" value="proteasome_beta_type_5"/>
    <property type="match status" value="1"/>
</dbReference>
<evidence type="ECO:0000256" key="2">
    <source>
        <dbReference type="ARBA" id="ARBA00004123"/>
    </source>
</evidence>
<evidence type="ECO:0000256" key="14">
    <source>
        <dbReference type="SAM" id="MobiDB-lite"/>
    </source>
</evidence>
<keyword evidence="16" id="KW-1185">Reference proteome</keyword>
<keyword evidence="5" id="KW-0963">Cytoplasm</keyword>
<comment type="subcellular location">
    <subcellularLocation>
        <location evidence="3">Cytoplasm</location>
    </subcellularLocation>
    <subcellularLocation>
        <location evidence="2">Nucleus</location>
    </subcellularLocation>
</comment>
<proteinExistence type="predicted"/>
<feature type="region of interest" description="Disordered" evidence="14">
    <location>
        <begin position="83"/>
        <end position="116"/>
    </location>
</feature>
<evidence type="ECO:0000256" key="1">
    <source>
        <dbReference type="ARBA" id="ARBA00001198"/>
    </source>
</evidence>
<organism evidence="15 16">
    <name type="scientific">Hermanssonia centrifuga</name>
    <dbReference type="NCBI Taxonomy" id="98765"/>
    <lineage>
        <taxon>Eukaryota</taxon>
        <taxon>Fungi</taxon>
        <taxon>Dikarya</taxon>
        <taxon>Basidiomycota</taxon>
        <taxon>Agaricomycotina</taxon>
        <taxon>Agaricomycetes</taxon>
        <taxon>Polyporales</taxon>
        <taxon>Meruliaceae</taxon>
        <taxon>Hermanssonia</taxon>
    </lineage>
</organism>
<dbReference type="GO" id="GO:0004298">
    <property type="term" value="F:threonine-type endopeptidase activity"/>
    <property type="evidence" value="ECO:0007669"/>
    <property type="project" value="UniProtKB-KW"/>
</dbReference>
<keyword evidence="6" id="KW-0645">Protease</keyword>
<evidence type="ECO:0000313" key="16">
    <source>
        <dbReference type="Proteomes" id="UP000309038"/>
    </source>
</evidence>
<comment type="subunit">
    <text evidence="12">The 26S proteasome consists of a 20S proteasome core and two 19S regulatory subunits. The 20S proteasome core is composed of 28 subunits that are arranged in four stacked rings, resulting in a barrel-shaped structure. The two end rings are each formed by seven alpha subunits, and the two central rings are each formed by seven beta subunits. The catalytic chamber with the active sites is on the inside of the barrel.</text>
</comment>
<dbReference type="GO" id="GO:0005737">
    <property type="term" value="C:cytoplasm"/>
    <property type="evidence" value="ECO:0007669"/>
    <property type="project" value="UniProtKB-SubCell"/>
</dbReference>
<dbReference type="Gene3D" id="3.60.20.10">
    <property type="entry name" value="Glutamine Phosphoribosylpyrophosphate, subunit 1, domain 1"/>
    <property type="match status" value="1"/>
</dbReference>
<dbReference type="Proteomes" id="UP000309038">
    <property type="component" value="Unassembled WGS sequence"/>
</dbReference>
<evidence type="ECO:0000256" key="9">
    <source>
        <dbReference type="ARBA" id="ARBA00022942"/>
    </source>
</evidence>
<evidence type="ECO:0000313" key="15">
    <source>
        <dbReference type="EMBL" id="THG98700.1"/>
    </source>
</evidence>
<gene>
    <name evidence="15" type="ORF">EW026_g3529</name>
</gene>
<dbReference type="FunFam" id="3.60.20.10:FF:000013">
    <property type="entry name" value="Proteasome subunit beta type-5"/>
    <property type="match status" value="1"/>
</dbReference>
<sequence>MADPQLPILNVHTPSSSFAIVYSNTEDSLASLFDKLTNKTRVEFQGREIQLGWVKYSWNDSIWNLDDDSDYTIFVWRQKATSSNPSRAGSRADQRSVKSSRSRKAAKAEPEDLTPKHKKEFEKFHSENGVRTILGNIGPVQNVRMLLKNGYRHVYISRKFALKNGFIPADAAPGHYGYGGLVNLGSWPIKVGRTKTNHTVYLSEEPHFDVVLGQRFSTTSAAAEIRKAKETFGDDEDGSEAMWGSEAGFGNLARGIPQFNVPDVPDPSAFLRLHTDDHADPSCRIKIKHGTTTLAFRYKGGVIVAVDSRATAGSYVASGTVKKVIEINPYLLGTMAGGAADCQYWETYLGIQCRLHELRNRERISVAAASKYLSNLVYSYKGMGLSMGTMICGWDKTGPAIFYVDSDGTRLKGDLFSVGSGSTFAYGVLDQGYKWDLTDDEAKELGRRSIYAAGHRDAFSGNTVNLFHVKEEGWEFIGNYDVSKLHYEGPTDSPNGGYGYELRVEGKSSANPPLNDPVPT</sequence>
<dbReference type="GO" id="GO:0051603">
    <property type="term" value="P:proteolysis involved in protein catabolic process"/>
    <property type="evidence" value="ECO:0007669"/>
    <property type="project" value="InterPro"/>
</dbReference>
<evidence type="ECO:0000256" key="13">
    <source>
        <dbReference type="PIRSR" id="PIRSR600243-1"/>
    </source>
</evidence>
<dbReference type="InterPro" id="IPR001353">
    <property type="entry name" value="Proteasome_sua/b"/>
</dbReference>
<evidence type="ECO:0000256" key="12">
    <source>
        <dbReference type="ARBA" id="ARBA00026071"/>
    </source>
</evidence>
<evidence type="ECO:0000256" key="3">
    <source>
        <dbReference type="ARBA" id="ARBA00004496"/>
    </source>
</evidence>
<dbReference type="AlphaFoldDB" id="A0A4S4KL02"/>
<dbReference type="PROSITE" id="PS51476">
    <property type="entry name" value="PROTEASOME_BETA_2"/>
    <property type="match status" value="1"/>
</dbReference>
<reference evidence="15 16" key="1">
    <citation type="submission" date="2019-02" db="EMBL/GenBank/DDBJ databases">
        <title>Genome sequencing of the rare red list fungi Phlebia centrifuga.</title>
        <authorList>
            <person name="Buettner E."/>
            <person name="Kellner H."/>
        </authorList>
    </citation>
    <scope>NUCLEOTIDE SEQUENCE [LARGE SCALE GENOMIC DNA]</scope>
    <source>
        <strain evidence="15 16">DSM 108282</strain>
    </source>
</reference>
<keyword evidence="9" id="KW-0647">Proteasome</keyword>
<dbReference type="InterPro" id="IPR016050">
    <property type="entry name" value="Proteasome_bsu_CS"/>
</dbReference>
<evidence type="ECO:0000256" key="11">
    <source>
        <dbReference type="ARBA" id="ARBA00023242"/>
    </source>
</evidence>
<dbReference type="EC" id="3.4.25.1" evidence="4"/>
<dbReference type="PANTHER" id="PTHR32194:SF3">
    <property type="entry name" value="PROTEASOME SUBUNIT BETA"/>
    <property type="match status" value="1"/>
</dbReference>
<feature type="compositionally biased region" description="Basic and acidic residues" evidence="14">
    <location>
        <begin position="106"/>
        <end position="116"/>
    </location>
</feature>
<dbReference type="PRINTS" id="PR00141">
    <property type="entry name" value="PROTEASOME"/>
</dbReference>
<comment type="caution">
    <text evidence="15">The sequence shown here is derived from an EMBL/GenBank/DDBJ whole genome shotgun (WGS) entry which is preliminary data.</text>
</comment>
<evidence type="ECO:0000256" key="5">
    <source>
        <dbReference type="ARBA" id="ARBA00022490"/>
    </source>
</evidence>
<evidence type="ECO:0000256" key="4">
    <source>
        <dbReference type="ARBA" id="ARBA00012039"/>
    </source>
</evidence>
<dbReference type="PANTHER" id="PTHR32194">
    <property type="entry name" value="METALLOPROTEASE TLDD"/>
    <property type="match status" value="1"/>
</dbReference>
<dbReference type="PROSITE" id="PS00854">
    <property type="entry name" value="PROTEASOME_BETA_1"/>
    <property type="match status" value="1"/>
</dbReference>
<keyword evidence="11" id="KW-0539">Nucleus</keyword>
<evidence type="ECO:0000256" key="6">
    <source>
        <dbReference type="ARBA" id="ARBA00022670"/>
    </source>
</evidence>
<keyword evidence="8" id="KW-0378">Hydrolase</keyword>
<dbReference type="EMBL" id="SGPJ01000108">
    <property type="protein sequence ID" value="THG98700.1"/>
    <property type="molecule type" value="Genomic_DNA"/>
</dbReference>
<evidence type="ECO:0000256" key="8">
    <source>
        <dbReference type="ARBA" id="ARBA00022801"/>
    </source>
</evidence>
<protein>
    <recommendedName>
        <fullName evidence="4">proteasome endopeptidase complex</fullName>
        <ecNumber evidence="4">3.4.25.1</ecNumber>
    </recommendedName>
</protein>
<dbReference type="Pfam" id="PF00227">
    <property type="entry name" value="Proteasome"/>
    <property type="match status" value="1"/>
</dbReference>
<feature type="region of interest" description="Disordered" evidence="14">
    <location>
        <begin position="496"/>
        <end position="520"/>
    </location>
</feature>
<dbReference type="GO" id="GO:0005634">
    <property type="term" value="C:nucleus"/>
    <property type="evidence" value="ECO:0007669"/>
    <property type="project" value="UniProtKB-SubCell"/>
</dbReference>
<dbReference type="InterPro" id="IPR029055">
    <property type="entry name" value="Ntn_hydrolases_N"/>
</dbReference>
<dbReference type="SUPFAM" id="SSF56235">
    <property type="entry name" value="N-terminal nucleophile aminohydrolases (Ntn hydrolases)"/>
    <property type="match status" value="1"/>
</dbReference>
<dbReference type="InterPro" id="IPR000243">
    <property type="entry name" value="Pept_T1A_subB"/>
</dbReference>
<dbReference type="InterPro" id="IPR023333">
    <property type="entry name" value="Proteasome_suB-type"/>
</dbReference>
<keyword evidence="10" id="KW-0865">Zymogen</keyword>
<dbReference type="GO" id="GO:0019774">
    <property type="term" value="C:proteasome core complex, beta-subunit complex"/>
    <property type="evidence" value="ECO:0007669"/>
    <property type="project" value="UniProtKB-ARBA"/>
</dbReference>
<evidence type="ECO:0000256" key="10">
    <source>
        <dbReference type="ARBA" id="ARBA00023145"/>
    </source>
</evidence>
<accession>A0A4S4KL02</accession>
<evidence type="ECO:0000256" key="7">
    <source>
        <dbReference type="ARBA" id="ARBA00022698"/>
    </source>
</evidence>
<keyword evidence="7" id="KW-0888">Threonine protease</keyword>
<comment type="catalytic activity">
    <reaction evidence="1">
        <text>Cleavage of peptide bonds with very broad specificity.</text>
        <dbReference type="EC" id="3.4.25.1"/>
    </reaction>
</comment>